<evidence type="ECO:0000313" key="6">
    <source>
        <dbReference type="Proteomes" id="UP000622797"/>
    </source>
</evidence>
<feature type="domain" description="GST C-terminal" evidence="4">
    <location>
        <begin position="92"/>
        <end position="219"/>
    </location>
</feature>
<dbReference type="InterPro" id="IPR036249">
    <property type="entry name" value="Thioredoxin-like_sf"/>
</dbReference>
<reference evidence="5" key="2">
    <citation type="submission" date="2020-05" db="EMBL/GenBank/DDBJ databases">
        <authorList>
            <person name="Kim H.-S."/>
            <person name="Proctor R.H."/>
            <person name="Brown D.W."/>
        </authorList>
    </citation>
    <scope>NUCLEOTIDE SEQUENCE</scope>
    <source>
        <strain evidence="5">NRRL 20472</strain>
    </source>
</reference>
<proteinExistence type="inferred from homology"/>
<dbReference type="PROSITE" id="PS50404">
    <property type="entry name" value="GST_NTER"/>
    <property type="match status" value="1"/>
</dbReference>
<dbReference type="Pfam" id="PF00043">
    <property type="entry name" value="GST_C"/>
    <property type="match status" value="1"/>
</dbReference>
<dbReference type="PANTHER" id="PTHR44051">
    <property type="entry name" value="GLUTATHIONE S-TRANSFERASE-RELATED"/>
    <property type="match status" value="1"/>
</dbReference>
<dbReference type="SFLD" id="SFLDS00019">
    <property type="entry name" value="Glutathione_Transferase_(cytos"/>
    <property type="match status" value="1"/>
</dbReference>
<evidence type="ECO:0000313" key="5">
    <source>
        <dbReference type="EMBL" id="KAF4954833.1"/>
    </source>
</evidence>
<protein>
    <recommendedName>
        <fullName evidence="7">Glutathione S-transferase</fullName>
    </recommendedName>
</protein>
<dbReference type="PROSITE" id="PS50405">
    <property type="entry name" value="GST_CTER"/>
    <property type="match status" value="1"/>
</dbReference>
<feature type="domain" description="GST N-terminal" evidence="3">
    <location>
        <begin position="4"/>
        <end position="85"/>
    </location>
</feature>
<evidence type="ECO:0000259" key="4">
    <source>
        <dbReference type="PROSITE" id="PS50405"/>
    </source>
</evidence>
<evidence type="ECO:0008006" key="7">
    <source>
        <dbReference type="Google" id="ProtNLM"/>
    </source>
</evidence>
<reference evidence="5" key="1">
    <citation type="journal article" date="2020" name="BMC Genomics">
        <title>Correction to: Identification and distribution of gene clusters required for synthesis of sphingolipid metabolism inhibitors in diverse species of the filamentous fungus Fusarium.</title>
        <authorList>
            <person name="Kim H.S."/>
            <person name="Lohmar J.M."/>
            <person name="Busman M."/>
            <person name="Brown D.W."/>
            <person name="Naumann T.A."/>
            <person name="Divon H.H."/>
            <person name="Lysoe E."/>
            <person name="Uhlig S."/>
            <person name="Proctor R.H."/>
        </authorList>
    </citation>
    <scope>NUCLEOTIDE SEQUENCE</scope>
    <source>
        <strain evidence="5">NRRL 20472</strain>
    </source>
</reference>
<evidence type="ECO:0000259" key="3">
    <source>
        <dbReference type="PROSITE" id="PS50404"/>
    </source>
</evidence>
<organism evidence="5 6">
    <name type="scientific">Fusarium sarcochroum</name>
    <dbReference type="NCBI Taxonomy" id="1208366"/>
    <lineage>
        <taxon>Eukaryota</taxon>
        <taxon>Fungi</taxon>
        <taxon>Dikarya</taxon>
        <taxon>Ascomycota</taxon>
        <taxon>Pezizomycotina</taxon>
        <taxon>Sordariomycetes</taxon>
        <taxon>Hypocreomycetidae</taxon>
        <taxon>Hypocreales</taxon>
        <taxon>Nectriaceae</taxon>
        <taxon>Fusarium</taxon>
        <taxon>Fusarium lateritium species complex</taxon>
    </lineage>
</organism>
<dbReference type="InterPro" id="IPR040079">
    <property type="entry name" value="Glutathione_S-Trfase"/>
</dbReference>
<evidence type="ECO:0000256" key="1">
    <source>
        <dbReference type="ARBA" id="ARBA00007409"/>
    </source>
</evidence>
<dbReference type="InterPro" id="IPR010987">
    <property type="entry name" value="Glutathione-S-Trfase_C-like"/>
</dbReference>
<name>A0A8H4TBG6_9HYPO</name>
<comment type="similarity">
    <text evidence="1 2">Belongs to the GST superfamily.</text>
</comment>
<dbReference type="EMBL" id="JABEXW010000799">
    <property type="protein sequence ID" value="KAF4954833.1"/>
    <property type="molecule type" value="Genomic_DNA"/>
</dbReference>
<accession>A0A8H4TBG6</accession>
<sequence>MTLKPITLWAHNSGPNAWKVAIVLEELDVPYIVRFIDFPDMKKEPFVSINPNGRVPAIDDPNTGTILWESGAILEYLVETYDDDHNISFTAGSKEFYEARQWLFYQVSGQGPYFGQAVWFTVYHPEKLPGVIDRYVSEIHRVSGVLDDGILQQNAFLVDDKFSYADASFVMWYAIMGLFADKVNLEKNFPFVHAWLERMNARPSVTKVLKDREVAMGAK</sequence>
<dbReference type="SUPFAM" id="SSF47616">
    <property type="entry name" value="GST C-terminal domain-like"/>
    <property type="match status" value="1"/>
</dbReference>
<dbReference type="AlphaFoldDB" id="A0A8H4TBG6"/>
<evidence type="ECO:0000256" key="2">
    <source>
        <dbReference type="RuleBase" id="RU003494"/>
    </source>
</evidence>
<dbReference type="Gene3D" id="3.40.30.10">
    <property type="entry name" value="Glutaredoxin"/>
    <property type="match status" value="1"/>
</dbReference>
<dbReference type="InterPro" id="IPR036282">
    <property type="entry name" value="Glutathione-S-Trfase_C_sf"/>
</dbReference>
<dbReference type="Gene3D" id="1.20.1050.10">
    <property type="match status" value="1"/>
</dbReference>
<dbReference type="InterPro" id="IPR004045">
    <property type="entry name" value="Glutathione_S-Trfase_N"/>
</dbReference>
<dbReference type="SFLD" id="SFLDG00358">
    <property type="entry name" value="Main_(cytGST)"/>
    <property type="match status" value="1"/>
</dbReference>
<gene>
    <name evidence="5" type="ORF">FSARC_12009</name>
</gene>
<dbReference type="InterPro" id="IPR004046">
    <property type="entry name" value="GST_C"/>
</dbReference>
<dbReference type="OrthoDB" id="422574at2759"/>
<comment type="caution">
    <text evidence="5">The sequence shown here is derived from an EMBL/GenBank/DDBJ whole genome shotgun (WGS) entry which is preliminary data.</text>
</comment>
<keyword evidence="6" id="KW-1185">Reference proteome</keyword>
<dbReference type="CDD" id="cd03048">
    <property type="entry name" value="GST_N_Ure2p_like"/>
    <property type="match status" value="1"/>
</dbReference>
<dbReference type="Pfam" id="PF02798">
    <property type="entry name" value="GST_N"/>
    <property type="match status" value="1"/>
</dbReference>
<dbReference type="PANTHER" id="PTHR44051:SF3">
    <property type="entry name" value="TRANSCRIPTIONAL REGULATOR URE2"/>
    <property type="match status" value="1"/>
</dbReference>
<dbReference type="SFLD" id="SFLDG01151">
    <property type="entry name" value="Main.2:_Nu-like"/>
    <property type="match status" value="1"/>
</dbReference>
<dbReference type="SUPFAM" id="SSF52833">
    <property type="entry name" value="Thioredoxin-like"/>
    <property type="match status" value="1"/>
</dbReference>
<dbReference type="Proteomes" id="UP000622797">
    <property type="component" value="Unassembled WGS sequence"/>
</dbReference>